<feature type="compositionally biased region" description="Basic and acidic residues" evidence="1">
    <location>
        <begin position="1455"/>
        <end position="1465"/>
    </location>
</feature>
<protein>
    <recommendedName>
        <fullName evidence="4">Separase</fullName>
    </recommendedName>
</protein>
<feature type="compositionally biased region" description="Polar residues" evidence="1">
    <location>
        <begin position="1526"/>
        <end position="1553"/>
    </location>
</feature>
<dbReference type="RefSeq" id="XP_041763241.1">
    <property type="nucleotide sequence ID" value="XM_041907307.1"/>
</dbReference>
<feature type="region of interest" description="Disordered" evidence="1">
    <location>
        <begin position="1494"/>
        <end position="1553"/>
    </location>
</feature>
<dbReference type="KEGG" id="amer:121588873"/>
<feature type="region of interest" description="Disordered" evidence="1">
    <location>
        <begin position="1440"/>
        <end position="1480"/>
    </location>
</feature>
<dbReference type="EnsemblMetazoa" id="AMEM001734-RA">
    <property type="protein sequence ID" value="AMEM001734-PA"/>
    <property type="gene ID" value="AMEM001734"/>
</dbReference>
<name>A0A182UQ63_ANOME</name>
<sequence>MSSGTAFKEQIKKVRREVQLSCDSKSLLRALKDTQRCLEGLAGEPNYKLCVAHLVKELVDWVGLKEDRDWETAAGKACRSLFEEFLHACHDAEKTTRCFLVARLYNTFVALNRKDCCRWTKLHIARLMSLFTIEDEQADLYARVKRAVLKTVHEMAKSATVEEIEDGADLLIEMQRKLLVHEAGKPRTADGIRQPALDLFREVFDNGMAILCRLHSVSQAKAKLLYQTIMDTMLKIVKPDEQELISLLGDAVGYLETILAYAVADNANYCQFAGFLAIFEAIRSEPYANCYKLIRLSVKLVKREQPTARQFEEIAATVRALHATFPSHQLVVRVAIFLTCQSIPHLCRLPQELALGVSQAVIGLFEALMHFVRHCPSDTVPEICRACTSSRRHLADKLLSMLMHFNIVQARDAADQKLYEGKLSYSVSRGCELIKRKLTLLEELSCERKRSLIESSMRYSVSWLKYVITLQCKQEAQVAEEMEEIVQMLKLIIGVQNRYRFEFLSDMHLVRLLDNCYTDQAGSYASASCWSNVSVRLLRLLLTLRDSSAAAASSEEHTASVSAIVRSIMCYQVNAPETDPIRSLTVLQLYEHPSFDRFGFAFDCVPTRAEQFTILAEEMALVSKYKTSNSLPVWEYMEQLAQVGDIREHCLTFGMALHGFSENDAGKLPESMMDTLLDALKQYRPANALERVKRCASLAIVSYHTFTLAGRSTLNRWRDIPFKVEQLRNGQIDEILLENQLDREAQLVGRLEGIRKHYGELMAALEADNFQSLWVLPSIAQISSILDNTARLYHLNYHPHRAVELQLLNLLLVSQRRDVRPLDQCASLAFLLEQHQLADVQLKERKRNNPNAVQKHAGGSLELLEHLAKRATSLLHPPGSIDDVPANRKFQLLNLYLALAVYLASVGELAPALRLIQRALDHVNRSTNVETIAQLFQGRTAQILFRLTVLHGLPWPESVPPLAFMKRMLASFNDLQKLPSEHTFTLSLATVEMTIEVLQHLIVRYDTGPLIEPHVEQLLKFVMRRGAGLRVMQLLLLYGQMCADMQKLDRCEVILGYLDRLLMLRPVLSAENREKGMLMDPVTLAGEGGHHKAINSAPLGTQSVVQDLVDVEREAAPKNRIIPKIAALGEAIGNETVVEQYLMFHHAPGCDCRYCSYPQYKSMAFQTAALAVRLAVLQRTQPTYYIERSYATLCEHWRTQMHPNSVCHWNVPAYRTDLTGAMIRTLLHRGQFLVRQEHYEAAREAYRLASELTVPGTDPALSADVRYNINALEMLMHRPVRTKRSRSMIEARYTELLARLGKASSGSSSPDMALLTTNLSNLMVKTPKTDSIPYGGRTAAARAPPKTVDRVNELIRQAASRRHQLKTSGTADALLVPDGTIPSRTYSASARKPKTVSIFVDSPPNRPARANAVPTTVGKAIKPTSTKLKSKALDPELADPMEEVCESSKNTKLPESGRRGEKREMANLPRPETDPVTPKRATDSYKDALLIGTPASTLPTTRPNNTGNKTTGRKVRRLVVEDFPSLSESSDTDASTKTPRATTHNPTTDSPALNGSFRDVLVLGDAAKKNDNSVVIVLDDSANDSGRQSDEAIETSFDHSHAVSADKRTGLSLKTYSDRKRLLGSGGGPLSASSSSAARLAAAKRRTPLLATKTKLRFDDPSPEQIVCSGGNDSVKKLHRAETTVVVVSELDGKKQIITNNNVVKDTALDEKSNGRSRTKKVMDPPVPTSIEPAKVEPRMSTIASRTRLRRKRI</sequence>
<organism evidence="2 3">
    <name type="scientific">Anopheles merus</name>
    <name type="common">Mosquito</name>
    <dbReference type="NCBI Taxonomy" id="30066"/>
    <lineage>
        <taxon>Eukaryota</taxon>
        <taxon>Metazoa</taxon>
        <taxon>Ecdysozoa</taxon>
        <taxon>Arthropoda</taxon>
        <taxon>Hexapoda</taxon>
        <taxon>Insecta</taxon>
        <taxon>Pterygota</taxon>
        <taxon>Neoptera</taxon>
        <taxon>Endopterygota</taxon>
        <taxon>Diptera</taxon>
        <taxon>Nematocera</taxon>
        <taxon>Culicoidea</taxon>
        <taxon>Culicidae</taxon>
        <taxon>Anophelinae</taxon>
        <taxon>Anopheles</taxon>
    </lineage>
</organism>
<evidence type="ECO:0008006" key="4">
    <source>
        <dbReference type="Google" id="ProtNLM"/>
    </source>
</evidence>
<feature type="compositionally biased region" description="Polar residues" evidence="1">
    <location>
        <begin position="1494"/>
        <end position="1510"/>
    </location>
</feature>
<dbReference type="Proteomes" id="UP000075903">
    <property type="component" value="Unassembled WGS sequence"/>
</dbReference>
<dbReference type="VEuPathDB" id="VectorBase:AMEM21_005340"/>
<evidence type="ECO:0000313" key="2">
    <source>
        <dbReference type="EnsemblMetazoa" id="AMEM001734-PA"/>
    </source>
</evidence>
<keyword evidence="3" id="KW-1185">Reference proteome</keyword>
<evidence type="ECO:0000313" key="3">
    <source>
        <dbReference type="Proteomes" id="UP000075903"/>
    </source>
</evidence>
<dbReference type="GeneID" id="121588873"/>
<proteinExistence type="predicted"/>
<reference evidence="2" key="1">
    <citation type="submission" date="2020-05" db="UniProtKB">
        <authorList>
            <consortium name="EnsemblMetazoa"/>
        </authorList>
    </citation>
    <scope>IDENTIFICATION</scope>
    <source>
        <strain evidence="2">MAF</strain>
    </source>
</reference>
<accession>A0A182UQ63</accession>
<dbReference type="VEuPathDB" id="VectorBase:AMEM001734"/>
<evidence type="ECO:0000256" key="1">
    <source>
        <dbReference type="SAM" id="MobiDB-lite"/>
    </source>
</evidence>
<feature type="region of interest" description="Disordered" evidence="1">
    <location>
        <begin position="1709"/>
        <end position="1733"/>
    </location>
</feature>
<dbReference type="STRING" id="30066.A0A182UQ63"/>